<keyword evidence="1" id="KW-0805">Transcription regulation</keyword>
<dbReference type="PANTHER" id="PTHR30055:SF234">
    <property type="entry name" value="HTH-TYPE TRANSCRIPTIONAL REGULATOR BETI"/>
    <property type="match status" value="1"/>
</dbReference>
<evidence type="ECO:0000259" key="5">
    <source>
        <dbReference type="PROSITE" id="PS50977"/>
    </source>
</evidence>
<dbReference type="EMBL" id="BSTJ01000011">
    <property type="protein sequence ID" value="GLY79297.1"/>
    <property type="molecule type" value="Genomic_DNA"/>
</dbReference>
<evidence type="ECO:0000256" key="2">
    <source>
        <dbReference type="ARBA" id="ARBA00023125"/>
    </source>
</evidence>
<evidence type="ECO:0000256" key="1">
    <source>
        <dbReference type="ARBA" id="ARBA00023015"/>
    </source>
</evidence>
<keyword evidence="2 4" id="KW-0238">DNA-binding</keyword>
<dbReference type="SUPFAM" id="SSF46689">
    <property type="entry name" value="Homeodomain-like"/>
    <property type="match status" value="1"/>
</dbReference>
<name>A0A9W6VU84_9ACTN</name>
<dbReference type="RefSeq" id="WP_285630522.1">
    <property type="nucleotide sequence ID" value="NZ_BSTJ01000011.1"/>
</dbReference>
<dbReference type="InterPro" id="IPR036271">
    <property type="entry name" value="Tet_transcr_reg_TetR-rel_C_sf"/>
</dbReference>
<dbReference type="Pfam" id="PF21597">
    <property type="entry name" value="TetR_C_43"/>
    <property type="match status" value="1"/>
</dbReference>
<organism evidence="6 7">
    <name type="scientific">Actinoallomurus iriomotensis</name>
    <dbReference type="NCBI Taxonomy" id="478107"/>
    <lineage>
        <taxon>Bacteria</taxon>
        <taxon>Bacillati</taxon>
        <taxon>Actinomycetota</taxon>
        <taxon>Actinomycetes</taxon>
        <taxon>Streptosporangiales</taxon>
        <taxon>Thermomonosporaceae</taxon>
        <taxon>Actinoallomurus</taxon>
    </lineage>
</organism>
<keyword evidence="3" id="KW-0804">Transcription</keyword>
<dbReference type="Gene3D" id="1.10.357.10">
    <property type="entry name" value="Tetracycline Repressor, domain 2"/>
    <property type="match status" value="1"/>
</dbReference>
<dbReference type="Pfam" id="PF00440">
    <property type="entry name" value="TetR_N"/>
    <property type="match status" value="1"/>
</dbReference>
<sequence length="196" mass="20955">MPTTPLRKDAARNWERIVATARRYVDEGKPLQLNDVARAASMGVATVYRHFPTPEALLETVAAPTFEALAERAEQALADPDPWQALHGFLVEGIRVQLTDAAVAPVLAAGTDALACTTELKHKVTSRFGRLLARVHEAGVIDPGVSEADLVSLMCGIAYAVNIHTGLDATERAAAGRRYLGILLAGLRQPRPGSAE</sequence>
<dbReference type="GO" id="GO:0000976">
    <property type="term" value="F:transcription cis-regulatory region binding"/>
    <property type="evidence" value="ECO:0007669"/>
    <property type="project" value="TreeGrafter"/>
</dbReference>
<gene>
    <name evidence="6" type="ORF">Airi01_075640</name>
</gene>
<dbReference type="GO" id="GO:0003700">
    <property type="term" value="F:DNA-binding transcription factor activity"/>
    <property type="evidence" value="ECO:0007669"/>
    <property type="project" value="TreeGrafter"/>
</dbReference>
<dbReference type="InterPro" id="IPR049445">
    <property type="entry name" value="TetR_SbtR-like_C"/>
</dbReference>
<feature type="DNA-binding region" description="H-T-H motif" evidence="4">
    <location>
        <begin position="32"/>
        <end position="51"/>
    </location>
</feature>
<feature type="domain" description="HTH tetR-type" evidence="5">
    <location>
        <begin position="11"/>
        <end position="69"/>
    </location>
</feature>
<dbReference type="InterPro" id="IPR009057">
    <property type="entry name" value="Homeodomain-like_sf"/>
</dbReference>
<accession>A0A9W6VU84</accession>
<reference evidence="6" key="1">
    <citation type="submission" date="2023-03" db="EMBL/GenBank/DDBJ databases">
        <title>Actinoallomurus iriomotensis NBRC 103681.</title>
        <authorList>
            <person name="Ichikawa N."/>
            <person name="Sato H."/>
            <person name="Tonouchi N."/>
        </authorList>
    </citation>
    <scope>NUCLEOTIDE SEQUENCE</scope>
    <source>
        <strain evidence="6">NBRC 103681</strain>
    </source>
</reference>
<dbReference type="PANTHER" id="PTHR30055">
    <property type="entry name" value="HTH-TYPE TRANSCRIPTIONAL REGULATOR RUTR"/>
    <property type="match status" value="1"/>
</dbReference>
<evidence type="ECO:0000313" key="7">
    <source>
        <dbReference type="Proteomes" id="UP001165135"/>
    </source>
</evidence>
<dbReference type="SUPFAM" id="SSF48498">
    <property type="entry name" value="Tetracyclin repressor-like, C-terminal domain"/>
    <property type="match status" value="1"/>
</dbReference>
<evidence type="ECO:0000256" key="4">
    <source>
        <dbReference type="PROSITE-ProRule" id="PRU00335"/>
    </source>
</evidence>
<proteinExistence type="predicted"/>
<protein>
    <submittedName>
        <fullName evidence="6">TetR family transcriptional regulator</fullName>
    </submittedName>
</protein>
<dbReference type="PROSITE" id="PS50977">
    <property type="entry name" value="HTH_TETR_2"/>
    <property type="match status" value="1"/>
</dbReference>
<dbReference type="InterPro" id="IPR001647">
    <property type="entry name" value="HTH_TetR"/>
</dbReference>
<dbReference type="InterPro" id="IPR050109">
    <property type="entry name" value="HTH-type_TetR-like_transc_reg"/>
</dbReference>
<evidence type="ECO:0000256" key="3">
    <source>
        <dbReference type="ARBA" id="ARBA00023163"/>
    </source>
</evidence>
<dbReference type="Proteomes" id="UP001165135">
    <property type="component" value="Unassembled WGS sequence"/>
</dbReference>
<comment type="caution">
    <text evidence="6">The sequence shown here is derived from an EMBL/GenBank/DDBJ whole genome shotgun (WGS) entry which is preliminary data.</text>
</comment>
<dbReference type="AlphaFoldDB" id="A0A9W6VU84"/>
<evidence type="ECO:0000313" key="6">
    <source>
        <dbReference type="EMBL" id="GLY79297.1"/>
    </source>
</evidence>